<dbReference type="InterPro" id="IPR010796">
    <property type="entry name" value="C2_B9-type_dom"/>
</dbReference>
<evidence type="ECO:0000313" key="9">
    <source>
        <dbReference type="Proteomes" id="UP000596742"/>
    </source>
</evidence>
<reference evidence="8" key="1">
    <citation type="submission" date="2018-11" db="EMBL/GenBank/DDBJ databases">
        <authorList>
            <person name="Alioto T."/>
            <person name="Alioto T."/>
        </authorList>
    </citation>
    <scope>NUCLEOTIDE SEQUENCE</scope>
</reference>
<evidence type="ECO:0000256" key="1">
    <source>
        <dbReference type="ARBA" id="ARBA00004120"/>
    </source>
</evidence>
<sequence length="556" mass="63882">MADLYEPDFGAAYYRSKDPVKNLKFNVQLDRVTSSNIVPSSEPEEHNGDAQSMPNDIQKDSEQVVIVWQEKIFSQREIETYRVDNNFDGLERKYHEEVTAILSRGTTPNNRIFTYVDHDNFSQSDENVFYMTNSPSETPTVLAEKMAHLRRRRVGGGKQTRQRNTGFVPKVNIVDSQPSDDLRNRNHIMEAPSQVMYIMADLSPRERPATPDEEVILGIVALDCNGVLCMRPDFNRGRKPYVVETSSFGKEVFEYMIEHASKVMNRQEQDKEMKMYREVYNRHKDFLQACVGDEFEMPAPDVLRLLVYGEIESAKNFEFDDLYCHFFVDLPKFWTAEKHQQLSWVTQTCSTKVEGRDDVAKFSFPFSFELFYKNDSVNEDEQDEVPHFPLIMLEVLSLDSFKRFRTEGYTYVTVPNAPGSKKITSHCWRPIGMSVASELRRYFVGGSPELEDQTYTAIPSTFQGSHLSKYGFRTETTGEVTVNLNVMMQARAFMEKKSQKRSLGSLLDNLGVNAVQANIASVLEAFKKARQRMMQARENAEKELTKTTGRSVESAA</sequence>
<gene>
    <name evidence="8" type="ORF">MGAL_10B081071</name>
</gene>
<dbReference type="EMBL" id="UYJE01005601">
    <property type="protein sequence ID" value="VDI38484.1"/>
    <property type="molecule type" value="Genomic_DNA"/>
</dbReference>
<comment type="subcellular location">
    <subcellularLocation>
        <location evidence="1">Cytoplasm</location>
        <location evidence="1">Cytoskeleton</location>
        <location evidence="1">Cilium basal body</location>
    </subcellularLocation>
</comment>
<keyword evidence="4" id="KW-0206">Cytoskeleton</keyword>
<evidence type="ECO:0000256" key="5">
    <source>
        <dbReference type="ARBA" id="ARBA00023273"/>
    </source>
</evidence>
<dbReference type="EMBL" id="UYJE01005601">
    <property type="protein sequence ID" value="VDI38483.1"/>
    <property type="molecule type" value="Genomic_DNA"/>
</dbReference>
<dbReference type="AlphaFoldDB" id="A0A8B6EQW3"/>
<feature type="region of interest" description="Disordered" evidence="7">
    <location>
        <begin position="34"/>
        <end position="55"/>
    </location>
</feature>
<accession>A0A8B6EQW3</accession>
<dbReference type="PANTHER" id="PTHR12968:SF4">
    <property type="entry name" value="TECTONIC-LIKE COMPLEX MEMBER MKS1"/>
    <property type="match status" value="1"/>
</dbReference>
<evidence type="ECO:0000256" key="3">
    <source>
        <dbReference type="ARBA" id="ARBA00022794"/>
    </source>
</evidence>
<feature type="coiled-coil region" evidence="6">
    <location>
        <begin position="519"/>
        <end position="550"/>
    </location>
</feature>
<evidence type="ECO:0000313" key="8">
    <source>
        <dbReference type="EMBL" id="VDI38484.1"/>
    </source>
</evidence>
<name>A0A8B6EQW3_MYTGA</name>
<protein>
    <submittedName>
        <fullName evidence="8">Meckel syndrome type 1 protein</fullName>
    </submittedName>
</protein>
<keyword evidence="9" id="KW-1185">Reference proteome</keyword>
<keyword evidence="3" id="KW-0970">Cilium biogenesis/degradation</keyword>
<dbReference type="PANTHER" id="PTHR12968">
    <property type="entry name" value="B9 DOMAIN-CONTAINING"/>
    <property type="match status" value="1"/>
</dbReference>
<dbReference type="GO" id="GO:0036038">
    <property type="term" value="C:MKS complex"/>
    <property type="evidence" value="ECO:0007669"/>
    <property type="project" value="TreeGrafter"/>
</dbReference>
<keyword evidence="2" id="KW-0963">Cytoplasm</keyword>
<organism evidence="8 9">
    <name type="scientific">Mytilus galloprovincialis</name>
    <name type="common">Mediterranean mussel</name>
    <dbReference type="NCBI Taxonomy" id="29158"/>
    <lineage>
        <taxon>Eukaryota</taxon>
        <taxon>Metazoa</taxon>
        <taxon>Spiralia</taxon>
        <taxon>Lophotrochozoa</taxon>
        <taxon>Mollusca</taxon>
        <taxon>Bivalvia</taxon>
        <taxon>Autobranchia</taxon>
        <taxon>Pteriomorphia</taxon>
        <taxon>Mytilida</taxon>
        <taxon>Mytiloidea</taxon>
        <taxon>Mytilidae</taxon>
        <taxon>Mytilinae</taxon>
        <taxon>Mytilus</taxon>
    </lineage>
</organism>
<dbReference type="Pfam" id="PF07162">
    <property type="entry name" value="B9-C2"/>
    <property type="match status" value="1"/>
</dbReference>
<evidence type="ECO:0000256" key="6">
    <source>
        <dbReference type="SAM" id="Coils"/>
    </source>
</evidence>
<dbReference type="Proteomes" id="UP000596742">
    <property type="component" value="Unassembled WGS sequence"/>
</dbReference>
<keyword evidence="6" id="KW-0175">Coiled coil</keyword>
<evidence type="ECO:0000256" key="2">
    <source>
        <dbReference type="ARBA" id="ARBA00022490"/>
    </source>
</evidence>
<keyword evidence="5" id="KW-0966">Cell projection</keyword>
<comment type="caution">
    <text evidence="8">The sequence shown here is derived from an EMBL/GenBank/DDBJ whole genome shotgun (WGS) entry which is preliminary data.</text>
</comment>
<evidence type="ECO:0000256" key="4">
    <source>
        <dbReference type="ARBA" id="ARBA00023212"/>
    </source>
</evidence>
<evidence type="ECO:0000256" key="7">
    <source>
        <dbReference type="SAM" id="MobiDB-lite"/>
    </source>
</evidence>
<dbReference type="PROSITE" id="PS51381">
    <property type="entry name" value="C2_B9"/>
    <property type="match status" value="1"/>
</dbReference>
<proteinExistence type="predicted"/>
<dbReference type="GO" id="GO:0060271">
    <property type="term" value="P:cilium assembly"/>
    <property type="evidence" value="ECO:0007669"/>
    <property type="project" value="TreeGrafter"/>
</dbReference>
<dbReference type="OrthoDB" id="10263520at2759"/>